<dbReference type="SUPFAM" id="SSF55874">
    <property type="entry name" value="ATPase domain of HSP90 chaperone/DNA topoisomerase II/histidine kinase"/>
    <property type="match status" value="2"/>
</dbReference>
<dbReference type="EC" id="2.7.13.3" evidence="2"/>
<dbReference type="PANTHER" id="PTHR42878:SF14">
    <property type="entry name" value="OSMOLARITY TWO-COMPONENT SYSTEM PROTEIN SSK1"/>
    <property type="match status" value="1"/>
</dbReference>
<protein>
    <recommendedName>
        <fullName evidence="2">histidine kinase</fullName>
        <ecNumber evidence="2">2.7.13.3</ecNumber>
    </recommendedName>
</protein>
<dbReference type="AlphaFoldDB" id="A0A1M6J3P0"/>
<gene>
    <name evidence="6" type="ORF">SAMN02745146_3083</name>
</gene>
<dbReference type="STRING" id="1121955.SAMN02745146_3083"/>
<dbReference type="InterPro" id="IPR043836">
    <property type="entry name" value="DHp"/>
</dbReference>
<reference evidence="6 7" key="1">
    <citation type="submission" date="2016-11" db="EMBL/GenBank/DDBJ databases">
        <authorList>
            <person name="Jaros S."/>
            <person name="Januszkiewicz K."/>
            <person name="Wedrychowicz H."/>
        </authorList>
    </citation>
    <scope>NUCLEOTIDE SEQUENCE [LARGE SCALE GENOMIC DNA]</scope>
    <source>
        <strain evidence="6 7">DSM 21074</strain>
    </source>
</reference>
<evidence type="ECO:0000256" key="2">
    <source>
        <dbReference type="ARBA" id="ARBA00012438"/>
    </source>
</evidence>
<dbReference type="Pfam" id="PF02518">
    <property type="entry name" value="HATPase_c"/>
    <property type="match status" value="1"/>
</dbReference>
<dbReference type="GO" id="GO:0000156">
    <property type="term" value="F:phosphorelay response regulator activity"/>
    <property type="evidence" value="ECO:0007669"/>
    <property type="project" value="TreeGrafter"/>
</dbReference>
<dbReference type="GO" id="GO:0030295">
    <property type="term" value="F:protein kinase activator activity"/>
    <property type="evidence" value="ECO:0007669"/>
    <property type="project" value="TreeGrafter"/>
</dbReference>
<feature type="domain" description="Histidine kinase" evidence="5">
    <location>
        <begin position="763"/>
        <end position="970"/>
    </location>
</feature>
<evidence type="ECO:0000313" key="6">
    <source>
        <dbReference type="EMBL" id="SHJ41335.1"/>
    </source>
</evidence>
<name>A0A1M6J3P0_9BACT</name>
<accession>A0A1M6J3P0</accession>
<evidence type="ECO:0000259" key="5">
    <source>
        <dbReference type="PROSITE" id="PS50109"/>
    </source>
</evidence>
<dbReference type="InterPro" id="IPR003594">
    <property type="entry name" value="HATPase_dom"/>
</dbReference>
<keyword evidence="3" id="KW-0808">Transferase</keyword>
<dbReference type="CDD" id="cd00075">
    <property type="entry name" value="HATPase"/>
    <property type="match status" value="1"/>
</dbReference>
<organism evidence="6 7">
    <name type="scientific">Hymenobacter daecheongensis DSM 21074</name>
    <dbReference type="NCBI Taxonomy" id="1121955"/>
    <lineage>
        <taxon>Bacteria</taxon>
        <taxon>Pseudomonadati</taxon>
        <taxon>Bacteroidota</taxon>
        <taxon>Cytophagia</taxon>
        <taxon>Cytophagales</taxon>
        <taxon>Hymenobacteraceae</taxon>
        <taxon>Hymenobacter</taxon>
    </lineage>
</organism>
<dbReference type="Gene3D" id="3.30.565.10">
    <property type="entry name" value="Histidine kinase-like ATPase, C-terminal domain"/>
    <property type="match status" value="2"/>
</dbReference>
<dbReference type="SMART" id="SM00387">
    <property type="entry name" value="HATPase_c"/>
    <property type="match status" value="1"/>
</dbReference>
<sequence length="970" mass="110558">MLGRQQIAGIPSAISELFKNAHDAYADHVEIDFYRQNKLFVLRDDGLGMTRTDFESRWLTIGTESKLNAKTGLKMPPSAPGKPKRPILGEKGIGRLAVASIGPQVLILTRAERADGLHDLVACYIHWSIFEQPGLDLEDIEIPVRTFPAGSLPTKQDVDSMTEAFGHNLIGLEKEVRGQFEADFRKMSIDPSAVDGYVKNLSLAGKGHGTHFIISPTYDVLFADIDNRSEYEASNLEKVLLGFTNEMTPGHPTPVIKTAFRDHQGAGRIEDWATRNRFFTPEEFEIADHSFQGTIDEYGQFRGKVRVYDHEPVAYTLPWNQGQGKPTECGPFKIDIAYIQGRHKESLLATSKSSAEFGEITKKLNRFGGLYIYKDGIRVQPYGQIDFDWLGIEQRRTLSASFYFFSYRRMFGVVDINQQHNAALLEKAGREGYRENVAYKQFKDILKNLIIQLAIDFFRDGGIYEPQFVARKQALVRLEEVRRKREKGVTAKKKKLDQELEVFFRAYESGAPTEQAQEFAEGLRQRLVETKSFKDTKMAAQMVLDIEESARRNLRNLEESYYVAKPKGIGLSRALEQKYDDYSVMYQELQSTVFNKVRQTVEEEITTAANEARLELDRRVRIERALKQLADQAQKTTRVERAETNEAVGKVQEEIRLAVQASITAVNEEVREVLADFAAADFSEMEEADIVTVRDDLERRLIDVKESKQELLRGIRAQLEEIDVENPGARLDEMEAVERRMLALEERAELDLQLTQMGMAIEVINHEFDSSIRSIRDQLRLLRNWADVNKGLDKVYQGLRTSFDHLDGYLTLFTPLHRRLYREEVTIRGTEIVEYLTGLFEQRLDRHAIVLKHTKAFANLKLTGYPSVYYPVFVNLIDNAIYWLKDHRVEQRVIELHASGKTMFVSNNGPAILESRRESIFESGVSFKPAGRGLGLAISAQVLANANYSLTLAEEPRPEMTVTFCLVPTK</sequence>
<dbReference type="GO" id="GO:0004673">
    <property type="term" value="F:protein histidine kinase activity"/>
    <property type="evidence" value="ECO:0007669"/>
    <property type="project" value="UniProtKB-EC"/>
</dbReference>
<evidence type="ECO:0000256" key="1">
    <source>
        <dbReference type="ARBA" id="ARBA00000085"/>
    </source>
</evidence>
<evidence type="ECO:0000256" key="4">
    <source>
        <dbReference type="ARBA" id="ARBA00022777"/>
    </source>
</evidence>
<dbReference type="PROSITE" id="PS50109">
    <property type="entry name" value="HIS_KIN"/>
    <property type="match status" value="1"/>
</dbReference>
<dbReference type="Pfam" id="PF19191">
    <property type="entry name" value="HEF_HK"/>
    <property type="match status" value="1"/>
</dbReference>
<evidence type="ECO:0000256" key="3">
    <source>
        <dbReference type="ARBA" id="ARBA00022679"/>
    </source>
</evidence>
<dbReference type="GO" id="GO:0007234">
    <property type="term" value="P:osmosensory signaling via phosphorelay pathway"/>
    <property type="evidence" value="ECO:0007669"/>
    <property type="project" value="TreeGrafter"/>
</dbReference>
<dbReference type="PANTHER" id="PTHR42878">
    <property type="entry name" value="TWO-COMPONENT HISTIDINE KINASE"/>
    <property type="match status" value="1"/>
</dbReference>
<keyword evidence="4 6" id="KW-0418">Kinase</keyword>
<keyword evidence="7" id="KW-1185">Reference proteome</keyword>
<dbReference type="InterPro" id="IPR036890">
    <property type="entry name" value="HATPase_C_sf"/>
</dbReference>
<evidence type="ECO:0000313" key="7">
    <source>
        <dbReference type="Proteomes" id="UP000184418"/>
    </source>
</evidence>
<comment type="catalytic activity">
    <reaction evidence="1">
        <text>ATP + protein L-histidine = ADP + protein N-phospho-L-histidine.</text>
        <dbReference type="EC" id="2.7.13.3"/>
    </reaction>
</comment>
<proteinExistence type="predicted"/>
<dbReference type="EMBL" id="FQYN01000006">
    <property type="protein sequence ID" value="SHJ41335.1"/>
    <property type="molecule type" value="Genomic_DNA"/>
</dbReference>
<dbReference type="InterPro" id="IPR050351">
    <property type="entry name" value="BphY/WalK/GraS-like"/>
</dbReference>
<dbReference type="InterPro" id="IPR005467">
    <property type="entry name" value="His_kinase_dom"/>
</dbReference>
<dbReference type="Proteomes" id="UP000184418">
    <property type="component" value="Unassembled WGS sequence"/>
</dbReference>
<dbReference type="Pfam" id="PF13589">
    <property type="entry name" value="HATPase_c_3"/>
    <property type="match status" value="1"/>
</dbReference>